<dbReference type="PANTHER" id="PTHR23305">
    <property type="entry name" value="OBG GTPASE FAMILY"/>
    <property type="match status" value="1"/>
</dbReference>
<dbReference type="GO" id="GO:0016887">
    <property type="term" value="F:ATP hydrolysis activity"/>
    <property type="evidence" value="ECO:0007669"/>
    <property type="project" value="UniProtKB-UniRule"/>
</dbReference>
<name>A0A1F8AQU7_9BACT</name>
<dbReference type="CDD" id="cd01900">
    <property type="entry name" value="YchF"/>
    <property type="match status" value="1"/>
</dbReference>
<dbReference type="PIRSF" id="PIRSF006641">
    <property type="entry name" value="CHP00092"/>
    <property type="match status" value="1"/>
</dbReference>
<dbReference type="HAMAP" id="MF_00944">
    <property type="entry name" value="YchF_OLA1_ATPase"/>
    <property type="match status" value="1"/>
</dbReference>
<dbReference type="InterPro" id="IPR004396">
    <property type="entry name" value="ATPase_YchF/OLA1"/>
</dbReference>
<dbReference type="SUPFAM" id="SSF81271">
    <property type="entry name" value="TGS-like"/>
    <property type="match status" value="1"/>
</dbReference>
<feature type="domain" description="OBG-type G" evidence="7">
    <location>
        <begin position="3"/>
        <end position="260"/>
    </location>
</feature>
<dbReference type="InterPro" id="IPR023192">
    <property type="entry name" value="TGS-like_dom_sf"/>
</dbReference>
<comment type="function">
    <text evidence="6">ATPase that binds to both the 70S ribosome and the 50S ribosomal subunit in a nucleotide-independent manner.</text>
</comment>
<dbReference type="NCBIfam" id="TIGR00092">
    <property type="entry name" value="redox-regulated ATPase YchF"/>
    <property type="match status" value="1"/>
</dbReference>
<dbReference type="InterPro" id="IPR006073">
    <property type="entry name" value="GTP-bd"/>
</dbReference>
<evidence type="ECO:0000256" key="2">
    <source>
        <dbReference type="ARBA" id="ARBA00022723"/>
    </source>
</evidence>
<dbReference type="InterPro" id="IPR004095">
    <property type="entry name" value="TGS"/>
</dbReference>
<dbReference type="GO" id="GO:0005737">
    <property type="term" value="C:cytoplasm"/>
    <property type="evidence" value="ECO:0007669"/>
    <property type="project" value="TreeGrafter"/>
</dbReference>
<comment type="caution">
    <text evidence="9">The sequence shown here is derived from an EMBL/GenBank/DDBJ whole genome shotgun (WGS) entry which is preliminary data.</text>
</comment>
<dbReference type="Gene3D" id="3.10.20.30">
    <property type="match status" value="1"/>
</dbReference>
<keyword evidence="5" id="KW-0460">Magnesium</keyword>
<evidence type="ECO:0000256" key="4">
    <source>
        <dbReference type="ARBA" id="ARBA00022840"/>
    </source>
</evidence>
<evidence type="ECO:0000259" key="7">
    <source>
        <dbReference type="PROSITE" id="PS51710"/>
    </source>
</evidence>
<dbReference type="InterPro" id="IPR031167">
    <property type="entry name" value="G_OBG"/>
</dbReference>
<dbReference type="InterPro" id="IPR041706">
    <property type="entry name" value="YchF_N"/>
</dbReference>
<dbReference type="GO" id="GO:0005525">
    <property type="term" value="F:GTP binding"/>
    <property type="evidence" value="ECO:0007669"/>
    <property type="project" value="InterPro"/>
</dbReference>
<keyword evidence="3 6" id="KW-0547">Nucleotide-binding</keyword>
<comment type="cofactor">
    <cofactor evidence="1">
        <name>Mg(2+)</name>
        <dbReference type="ChEBI" id="CHEBI:18420"/>
    </cofactor>
</comment>
<gene>
    <name evidence="6" type="primary">ychF</name>
    <name evidence="9" type="ORF">A3E44_00430</name>
</gene>
<proteinExistence type="inferred from homology"/>
<comment type="similarity">
    <text evidence="6">Belongs to the TRAFAC class OBG-HflX-like GTPase superfamily. OBG GTPase family. YchF/OLA1 subfamily.</text>
</comment>
<feature type="binding site" evidence="6">
    <location>
        <begin position="12"/>
        <end position="17"/>
    </location>
    <ligand>
        <name>ATP</name>
        <dbReference type="ChEBI" id="CHEBI:30616"/>
    </ligand>
</feature>
<dbReference type="PROSITE" id="PS51710">
    <property type="entry name" value="G_OBG"/>
    <property type="match status" value="1"/>
</dbReference>
<dbReference type="PROSITE" id="PS51880">
    <property type="entry name" value="TGS"/>
    <property type="match status" value="1"/>
</dbReference>
<evidence type="ECO:0000259" key="8">
    <source>
        <dbReference type="PROSITE" id="PS51880"/>
    </source>
</evidence>
<dbReference type="Pfam" id="PF06071">
    <property type="entry name" value="YchF-GTPase_C"/>
    <property type="match status" value="1"/>
</dbReference>
<dbReference type="PANTHER" id="PTHR23305:SF18">
    <property type="entry name" value="OBG-TYPE G DOMAIN-CONTAINING PROTEIN"/>
    <property type="match status" value="1"/>
</dbReference>
<dbReference type="SUPFAM" id="SSF52540">
    <property type="entry name" value="P-loop containing nucleoside triphosphate hydrolases"/>
    <property type="match status" value="1"/>
</dbReference>
<dbReference type="AlphaFoldDB" id="A0A1F8AQU7"/>
<dbReference type="CDD" id="cd04867">
    <property type="entry name" value="TGS_YchF_OLA1"/>
    <property type="match status" value="1"/>
</dbReference>
<dbReference type="EMBL" id="MGGW01000017">
    <property type="protein sequence ID" value="OGM54136.1"/>
    <property type="molecule type" value="Genomic_DNA"/>
</dbReference>
<dbReference type="GO" id="GO:0005524">
    <property type="term" value="F:ATP binding"/>
    <property type="evidence" value="ECO:0007669"/>
    <property type="project" value="UniProtKB-UniRule"/>
</dbReference>
<keyword evidence="4 6" id="KW-0067">ATP-binding</keyword>
<accession>A0A1F8AQU7</accession>
<dbReference type="FunFam" id="3.10.20.30:FF:000001">
    <property type="entry name" value="Ribosome-binding ATPase YchF"/>
    <property type="match status" value="1"/>
</dbReference>
<evidence type="ECO:0000256" key="6">
    <source>
        <dbReference type="HAMAP-Rule" id="MF_00944"/>
    </source>
</evidence>
<dbReference type="GO" id="GO:0043023">
    <property type="term" value="F:ribosomal large subunit binding"/>
    <property type="evidence" value="ECO:0007669"/>
    <property type="project" value="UniProtKB-UniRule"/>
</dbReference>
<dbReference type="InterPro" id="IPR012676">
    <property type="entry name" value="TGS-like"/>
</dbReference>
<reference evidence="9 10" key="1">
    <citation type="journal article" date="2016" name="Nat. Commun.">
        <title>Thousands of microbial genomes shed light on interconnected biogeochemical processes in an aquifer system.</title>
        <authorList>
            <person name="Anantharaman K."/>
            <person name="Brown C.T."/>
            <person name="Hug L.A."/>
            <person name="Sharon I."/>
            <person name="Castelle C.J."/>
            <person name="Probst A.J."/>
            <person name="Thomas B.C."/>
            <person name="Singh A."/>
            <person name="Wilkins M.J."/>
            <person name="Karaoz U."/>
            <person name="Brodie E.L."/>
            <person name="Williams K.H."/>
            <person name="Hubbard S.S."/>
            <person name="Banfield J.F."/>
        </authorList>
    </citation>
    <scope>NUCLEOTIDE SEQUENCE [LARGE SCALE GENOMIC DNA]</scope>
</reference>
<dbReference type="PRINTS" id="PR00326">
    <property type="entry name" value="GTP1OBG"/>
</dbReference>
<dbReference type="InterPro" id="IPR013029">
    <property type="entry name" value="YchF_C"/>
</dbReference>
<organism evidence="9 10">
    <name type="scientific">Candidatus Woesebacteria bacterium RIFCSPHIGHO2_12_FULL_41_24</name>
    <dbReference type="NCBI Taxonomy" id="1802510"/>
    <lineage>
        <taxon>Bacteria</taxon>
        <taxon>Candidatus Woeseibacteriota</taxon>
    </lineage>
</organism>
<sequence length="366" mass="40424">MNLSVGIVGLPNVGKSTLFNALLMRQQAYVANFPFATIEPNIGVVPVPDSRLAKLAEIVKFSENLDHLPPEVPATVEFIDIAGLIAGAHKGEGLGNKFLSHIREVDAVCHVVRAFSDPDIVKEGTVDPKTDFETIETELKLADLQTLEKQKDPGNTSDKEILKWWGVVTKLKESISQSKPAREVELLSEEQKYVKQLSLLTSKLILVCLNVSEEDLHEGNKLELSFAKEVGVHSSQVVAISAKIESELSSLSESDQSAYLDDLGIKESGLERLIKKAFETLGLITFLTAGEKEVRAWTIKNGITAQEASGVIHTDFMKNFIKADIVDYEDFIKLGWKRAREEGKVRSEGKDYIMKDGDVVEFKIGT</sequence>
<evidence type="ECO:0000313" key="9">
    <source>
        <dbReference type="EMBL" id="OGM54136.1"/>
    </source>
</evidence>
<evidence type="ECO:0000256" key="1">
    <source>
        <dbReference type="ARBA" id="ARBA00001946"/>
    </source>
</evidence>
<dbReference type="Gene3D" id="3.40.50.300">
    <property type="entry name" value="P-loop containing nucleotide triphosphate hydrolases"/>
    <property type="match status" value="1"/>
</dbReference>
<feature type="domain" description="TGS" evidence="8">
    <location>
        <begin position="282"/>
        <end position="364"/>
    </location>
</feature>
<protein>
    <recommendedName>
        <fullName evidence="6">Ribosome-binding ATPase YchF</fullName>
    </recommendedName>
</protein>
<evidence type="ECO:0000256" key="3">
    <source>
        <dbReference type="ARBA" id="ARBA00022741"/>
    </source>
</evidence>
<dbReference type="Proteomes" id="UP000178603">
    <property type="component" value="Unassembled WGS sequence"/>
</dbReference>
<dbReference type="Gene3D" id="1.10.150.300">
    <property type="entry name" value="TGS-like domain"/>
    <property type="match status" value="1"/>
</dbReference>
<dbReference type="InterPro" id="IPR012675">
    <property type="entry name" value="Beta-grasp_dom_sf"/>
</dbReference>
<evidence type="ECO:0000256" key="5">
    <source>
        <dbReference type="ARBA" id="ARBA00022842"/>
    </source>
</evidence>
<keyword evidence="2" id="KW-0479">Metal-binding</keyword>
<dbReference type="Pfam" id="PF01926">
    <property type="entry name" value="MMR_HSR1"/>
    <property type="match status" value="1"/>
</dbReference>
<dbReference type="InterPro" id="IPR027417">
    <property type="entry name" value="P-loop_NTPase"/>
</dbReference>
<evidence type="ECO:0000313" key="10">
    <source>
        <dbReference type="Proteomes" id="UP000178603"/>
    </source>
</evidence>
<dbReference type="GO" id="GO:0046872">
    <property type="term" value="F:metal ion binding"/>
    <property type="evidence" value="ECO:0007669"/>
    <property type="project" value="UniProtKB-KW"/>
</dbReference>